<dbReference type="RefSeq" id="WP_380747432.1">
    <property type="nucleotide sequence ID" value="NZ_JBHSRF010000005.1"/>
</dbReference>
<evidence type="ECO:0000313" key="1">
    <source>
        <dbReference type="EMBL" id="MFC6080544.1"/>
    </source>
</evidence>
<reference evidence="2" key="1">
    <citation type="journal article" date="2019" name="Int. J. Syst. Evol. Microbiol.">
        <title>The Global Catalogue of Microorganisms (GCM) 10K type strain sequencing project: providing services to taxonomists for standard genome sequencing and annotation.</title>
        <authorList>
            <consortium name="The Broad Institute Genomics Platform"/>
            <consortium name="The Broad Institute Genome Sequencing Center for Infectious Disease"/>
            <person name="Wu L."/>
            <person name="Ma J."/>
        </authorList>
    </citation>
    <scope>NUCLEOTIDE SEQUENCE [LARGE SCALE GENOMIC DNA]</scope>
    <source>
        <strain evidence="2">JCM 30346</strain>
    </source>
</reference>
<accession>A0ABW1NB05</accession>
<comment type="caution">
    <text evidence="1">The sequence shown here is derived from an EMBL/GenBank/DDBJ whole genome shotgun (WGS) entry which is preliminary data.</text>
</comment>
<dbReference type="EMBL" id="JBHSRF010000005">
    <property type="protein sequence ID" value="MFC6080544.1"/>
    <property type="molecule type" value="Genomic_DNA"/>
</dbReference>
<proteinExistence type="predicted"/>
<protein>
    <submittedName>
        <fullName evidence="1">Aminoglycoside phosphotransferase family protein</fullName>
    </submittedName>
</protein>
<gene>
    <name evidence="1" type="ORF">ACFP1K_05200</name>
</gene>
<evidence type="ECO:0000313" key="2">
    <source>
        <dbReference type="Proteomes" id="UP001596137"/>
    </source>
</evidence>
<dbReference type="SUPFAM" id="SSF56112">
    <property type="entry name" value="Protein kinase-like (PK-like)"/>
    <property type="match status" value="1"/>
</dbReference>
<dbReference type="Proteomes" id="UP001596137">
    <property type="component" value="Unassembled WGS sequence"/>
</dbReference>
<dbReference type="InterPro" id="IPR011009">
    <property type="entry name" value="Kinase-like_dom_sf"/>
</dbReference>
<dbReference type="Gene3D" id="3.90.1200.10">
    <property type="match status" value="1"/>
</dbReference>
<keyword evidence="2" id="KW-1185">Reference proteome</keyword>
<organism evidence="1 2">
    <name type="scientific">Sphaerisporangium aureirubrum</name>
    <dbReference type="NCBI Taxonomy" id="1544736"/>
    <lineage>
        <taxon>Bacteria</taxon>
        <taxon>Bacillati</taxon>
        <taxon>Actinomycetota</taxon>
        <taxon>Actinomycetes</taxon>
        <taxon>Streptosporangiales</taxon>
        <taxon>Streptosporangiaceae</taxon>
        <taxon>Sphaerisporangium</taxon>
    </lineage>
</organism>
<name>A0ABW1NB05_9ACTN</name>
<sequence length="311" mass="32137">MSVRDETSAEGLAGLLAAEAGWAAGSAGIVVLKDTRVTVVRAGEVVVKAHPSETDVVELGARLVAAGALPGVLLAPLSERVRLVEGRPVTLWPAGEPVDPADPGGAPWEEGAALLARLHAAPIHPPSLPRHGGPARVRRAVAALTERDDGPYASAVRTITAAYAQSDLDAIGHRAGGPEGHAGDRAGGMVHGDWHLGQVVRYGGQWVLIDVDDLGVGVAAWDLARPAAWFASGLLEPEWWGRFIGAYLAAGGTAVSADDPWRELDVPARALTVQLAATAVAAARGEGRPLDEVEDALVSSCGRIARLTSSR</sequence>